<keyword evidence="2" id="KW-1185">Reference proteome</keyword>
<evidence type="ECO:0000313" key="2">
    <source>
        <dbReference type="Proteomes" id="UP000245207"/>
    </source>
</evidence>
<accession>A0A2U1LBR0</accession>
<dbReference type="AlphaFoldDB" id="A0A2U1LBR0"/>
<dbReference type="EMBL" id="PKPP01010285">
    <property type="protein sequence ID" value="PWA46442.1"/>
    <property type="molecule type" value="Genomic_DNA"/>
</dbReference>
<gene>
    <name evidence="1" type="ORF">CTI12_AA508280</name>
</gene>
<dbReference type="OrthoDB" id="2019915at2759"/>
<proteinExistence type="predicted"/>
<dbReference type="STRING" id="35608.A0A2U1LBR0"/>
<sequence length="105" mass="11972">MAAAAVIGEKSEVTMEYQRQRAKEMQQYFKKKKSEESSQGPFFGFLPKNEISNGRPSVLPLQFRVVYLRCRSYDGCGSGDWGGRAVRLTMEYPEYKGAKRDATVF</sequence>
<reference evidence="1 2" key="1">
    <citation type="journal article" date="2018" name="Mol. Plant">
        <title>The genome of Artemisia annua provides insight into the evolution of Asteraceae family and artemisinin biosynthesis.</title>
        <authorList>
            <person name="Shen Q."/>
            <person name="Zhang L."/>
            <person name="Liao Z."/>
            <person name="Wang S."/>
            <person name="Yan T."/>
            <person name="Shi P."/>
            <person name="Liu M."/>
            <person name="Fu X."/>
            <person name="Pan Q."/>
            <person name="Wang Y."/>
            <person name="Lv Z."/>
            <person name="Lu X."/>
            <person name="Zhang F."/>
            <person name="Jiang W."/>
            <person name="Ma Y."/>
            <person name="Chen M."/>
            <person name="Hao X."/>
            <person name="Li L."/>
            <person name="Tang Y."/>
            <person name="Lv G."/>
            <person name="Zhou Y."/>
            <person name="Sun X."/>
            <person name="Brodelius P.E."/>
            <person name="Rose J.K.C."/>
            <person name="Tang K."/>
        </authorList>
    </citation>
    <scope>NUCLEOTIDE SEQUENCE [LARGE SCALE GENOMIC DNA]</scope>
    <source>
        <strain evidence="2">cv. Huhao1</strain>
        <tissue evidence="1">Leaf</tissue>
    </source>
</reference>
<dbReference type="Proteomes" id="UP000245207">
    <property type="component" value="Unassembled WGS sequence"/>
</dbReference>
<comment type="caution">
    <text evidence="1">The sequence shown here is derived from an EMBL/GenBank/DDBJ whole genome shotgun (WGS) entry which is preliminary data.</text>
</comment>
<protein>
    <submittedName>
        <fullName evidence="1">One-helix protein 2</fullName>
    </submittedName>
</protein>
<name>A0A2U1LBR0_ARTAN</name>
<organism evidence="1 2">
    <name type="scientific">Artemisia annua</name>
    <name type="common">Sweet wormwood</name>
    <dbReference type="NCBI Taxonomy" id="35608"/>
    <lineage>
        <taxon>Eukaryota</taxon>
        <taxon>Viridiplantae</taxon>
        <taxon>Streptophyta</taxon>
        <taxon>Embryophyta</taxon>
        <taxon>Tracheophyta</taxon>
        <taxon>Spermatophyta</taxon>
        <taxon>Magnoliopsida</taxon>
        <taxon>eudicotyledons</taxon>
        <taxon>Gunneridae</taxon>
        <taxon>Pentapetalae</taxon>
        <taxon>asterids</taxon>
        <taxon>campanulids</taxon>
        <taxon>Asterales</taxon>
        <taxon>Asteraceae</taxon>
        <taxon>Asteroideae</taxon>
        <taxon>Anthemideae</taxon>
        <taxon>Artemisiinae</taxon>
        <taxon>Artemisia</taxon>
    </lineage>
</organism>
<evidence type="ECO:0000313" key="1">
    <source>
        <dbReference type="EMBL" id="PWA46442.1"/>
    </source>
</evidence>